<dbReference type="InterPro" id="IPR006311">
    <property type="entry name" value="TAT_signal"/>
</dbReference>
<dbReference type="EMBL" id="BAAACA010000034">
    <property type="protein sequence ID" value="GAA0612862.1"/>
    <property type="molecule type" value="Genomic_DNA"/>
</dbReference>
<sequence>MFVRSPRSSRRPARLRTLALAVTALAGAGVSLAPAAQAVQAATTAPATSSVSSAGVSASSARSVGVAFSNNTNQQLIRTYSSLSHGCWDDDNLPPDYVAKHTSPSWGSHSCGMLTGTEGYTNYRIAGTSDEVRMHWNNPYSGRNGYWCDAPSGYQCTISGGSGNNATVRITLSGGPATLKASAVAAATPVRSTAVNVLNDSGRALVRTGASLSHGVWSDNSLPASLINPGASGSWKSESDGFMTGTEGRASYMMSEGGIVSISWNNPFSGGNSYSCNVPTGFACDQSGGGGKNAQVTFRIRKA</sequence>
<evidence type="ECO:0000256" key="1">
    <source>
        <dbReference type="SAM" id="SignalP"/>
    </source>
</evidence>
<dbReference type="PROSITE" id="PS51318">
    <property type="entry name" value="TAT"/>
    <property type="match status" value="1"/>
</dbReference>
<gene>
    <name evidence="2" type="ORF">GCM10010394_48430</name>
</gene>
<dbReference type="Proteomes" id="UP001500668">
    <property type="component" value="Unassembled WGS sequence"/>
</dbReference>
<organism evidence="2 3">
    <name type="scientific">Streptomyces crystallinus</name>
    <dbReference type="NCBI Taxonomy" id="68191"/>
    <lineage>
        <taxon>Bacteria</taxon>
        <taxon>Bacillati</taxon>
        <taxon>Actinomycetota</taxon>
        <taxon>Actinomycetes</taxon>
        <taxon>Kitasatosporales</taxon>
        <taxon>Streptomycetaceae</taxon>
        <taxon>Streptomyces</taxon>
    </lineage>
</organism>
<evidence type="ECO:0008006" key="4">
    <source>
        <dbReference type="Google" id="ProtNLM"/>
    </source>
</evidence>
<evidence type="ECO:0000313" key="2">
    <source>
        <dbReference type="EMBL" id="GAA0612862.1"/>
    </source>
</evidence>
<dbReference type="Gene3D" id="2.60.270.50">
    <property type="match status" value="2"/>
</dbReference>
<keyword evidence="3" id="KW-1185">Reference proteome</keyword>
<proteinExistence type="predicted"/>
<name>A0ABN1GJH4_9ACTN</name>
<reference evidence="2 3" key="1">
    <citation type="journal article" date="2019" name="Int. J. Syst. Evol. Microbiol.">
        <title>The Global Catalogue of Microorganisms (GCM) 10K type strain sequencing project: providing services to taxonomists for standard genome sequencing and annotation.</title>
        <authorList>
            <consortium name="The Broad Institute Genomics Platform"/>
            <consortium name="The Broad Institute Genome Sequencing Center for Infectious Disease"/>
            <person name="Wu L."/>
            <person name="Ma J."/>
        </authorList>
    </citation>
    <scope>NUCLEOTIDE SEQUENCE [LARGE SCALE GENOMIC DNA]</scope>
    <source>
        <strain evidence="2 3">JCM 5067</strain>
    </source>
</reference>
<keyword evidence="1" id="KW-0732">Signal</keyword>
<accession>A0ABN1GJH4</accession>
<comment type="caution">
    <text evidence="2">The sequence shown here is derived from an EMBL/GenBank/DDBJ whole genome shotgun (WGS) entry which is preliminary data.</text>
</comment>
<feature type="chain" id="PRO_5046845083" description="Crystal protein ET79" evidence="1">
    <location>
        <begin position="36"/>
        <end position="303"/>
    </location>
</feature>
<feature type="signal peptide" evidence="1">
    <location>
        <begin position="1"/>
        <end position="35"/>
    </location>
</feature>
<evidence type="ECO:0000313" key="3">
    <source>
        <dbReference type="Proteomes" id="UP001500668"/>
    </source>
</evidence>
<protein>
    <recommendedName>
        <fullName evidence="4">Crystal protein ET79</fullName>
    </recommendedName>
</protein>